<keyword evidence="3" id="KW-1133">Transmembrane helix</keyword>
<feature type="region of interest" description="Disordered" evidence="2">
    <location>
        <begin position="313"/>
        <end position="333"/>
    </location>
</feature>
<dbReference type="GeneID" id="17040574"/>
<feature type="compositionally biased region" description="Polar residues" evidence="2">
    <location>
        <begin position="169"/>
        <end position="185"/>
    </location>
</feature>
<keyword evidence="3" id="KW-0812">Transmembrane</keyword>
<evidence type="ECO:0000256" key="2">
    <source>
        <dbReference type="SAM" id="MobiDB-lite"/>
    </source>
</evidence>
<feature type="region of interest" description="Disordered" evidence="2">
    <location>
        <begin position="160"/>
        <end position="263"/>
    </location>
</feature>
<sequence>MNGRASRLERQASARLHGGISWSKLLIAAAVLTAVCIIFLNSNRIPHLDLNGGSRMRLRVKQGLSYTETLPGAEQNPENPWYPSTDYFPVASSADSRAEASSQEALSGEAAGNARNYELWQQRDDFLPSTEVDSAQEGTQLQTGQVVKADMAMTAADWAQQRQLEKMSSDSNSFRGVDTSAQQEPIGQIGMQDPNSFGKSASITDKKTGGDLADGATDDQLTGDRRQGGEAEGIAASGEGLEGEQGSGEQGSGEGSEEEKDTWMVKIYKEMEQKSKEEVKDPALENGSRIFELDESDPVVQRLMGLVRQLDPSIAESGNDERHPGSGQHTGASQLRLVGLYKDAGKAEPHRNAKLDTWKEDLAAKTERLEEAKKEERARLQQEQAALYPDIPVVTGVLDQPNSAADIDKEGENRPARLDDLLEGDELEQRLREEGRLDDLLKDPELIPDWTTQFSAQQNAAL</sequence>
<name>I0YW18_COCSC</name>
<dbReference type="KEGG" id="csl:COCSUDRAFT_47611"/>
<dbReference type="AlphaFoldDB" id="I0YW18"/>
<keyword evidence="1" id="KW-0175">Coiled coil</keyword>
<keyword evidence="3" id="KW-0472">Membrane</keyword>
<proteinExistence type="predicted"/>
<keyword evidence="5" id="KW-1185">Reference proteome</keyword>
<evidence type="ECO:0008006" key="6">
    <source>
        <dbReference type="Google" id="ProtNLM"/>
    </source>
</evidence>
<feature type="compositionally biased region" description="Low complexity" evidence="2">
    <location>
        <begin position="210"/>
        <end position="220"/>
    </location>
</feature>
<evidence type="ECO:0000313" key="4">
    <source>
        <dbReference type="EMBL" id="EIE22587.1"/>
    </source>
</evidence>
<dbReference type="RefSeq" id="XP_005647131.1">
    <property type="nucleotide sequence ID" value="XM_005647074.1"/>
</dbReference>
<dbReference type="EMBL" id="AGSI01000009">
    <property type="protein sequence ID" value="EIE22587.1"/>
    <property type="molecule type" value="Genomic_DNA"/>
</dbReference>
<comment type="caution">
    <text evidence="4">The sequence shown here is derived from an EMBL/GenBank/DDBJ whole genome shotgun (WGS) entry which is preliminary data.</text>
</comment>
<evidence type="ECO:0000256" key="1">
    <source>
        <dbReference type="SAM" id="Coils"/>
    </source>
</evidence>
<feature type="compositionally biased region" description="Polar residues" evidence="2">
    <location>
        <begin position="193"/>
        <end position="203"/>
    </location>
</feature>
<evidence type="ECO:0000256" key="3">
    <source>
        <dbReference type="SAM" id="Phobius"/>
    </source>
</evidence>
<feature type="transmembrane region" description="Helical" evidence="3">
    <location>
        <begin position="21"/>
        <end position="40"/>
    </location>
</feature>
<dbReference type="OrthoDB" id="10585290at2759"/>
<organism evidence="4 5">
    <name type="scientific">Coccomyxa subellipsoidea (strain C-169)</name>
    <name type="common">Green microalga</name>
    <dbReference type="NCBI Taxonomy" id="574566"/>
    <lineage>
        <taxon>Eukaryota</taxon>
        <taxon>Viridiplantae</taxon>
        <taxon>Chlorophyta</taxon>
        <taxon>core chlorophytes</taxon>
        <taxon>Trebouxiophyceae</taxon>
        <taxon>Trebouxiophyceae incertae sedis</taxon>
        <taxon>Coccomyxaceae</taxon>
        <taxon>Coccomyxa</taxon>
        <taxon>Coccomyxa subellipsoidea</taxon>
    </lineage>
</organism>
<evidence type="ECO:0000313" key="5">
    <source>
        <dbReference type="Proteomes" id="UP000007264"/>
    </source>
</evidence>
<feature type="compositionally biased region" description="Gly residues" evidence="2">
    <location>
        <begin position="243"/>
        <end position="254"/>
    </location>
</feature>
<reference evidence="4 5" key="1">
    <citation type="journal article" date="2012" name="Genome Biol.">
        <title>The genome of the polar eukaryotic microalga coccomyxa subellipsoidea reveals traits of cold adaptation.</title>
        <authorList>
            <person name="Blanc G."/>
            <person name="Agarkova I."/>
            <person name="Grimwood J."/>
            <person name="Kuo A."/>
            <person name="Brueggeman A."/>
            <person name="Dunigan D."/>
            <person name="Gurnon J."/>
            <person name="Ladunga I."/>
            <person name="Lindquist E."/>
            <person name="Lucas S."/>
            <person name="Pangilinan J."/>
            <person name="Proschold T."/>
            <person name="Salamov A."/>
            <person name="Schmutz J."/>
            <person name="Weeks D."/>
            <person name="Yamada T."/>
            <person name="Claverie J.M."/>
            <person name="Grigoriev I."/>
            <person name="Van Etten J."/>
            <person name="Lomsadze A."/>
            <person name="Borodovsky M."/>
        </authorList>
    </citation>
    <scope>NUCLEOTIDE SEQUENCE [LARGE SCALE GENOMIC DNA]</scope>
    <source>
        <strain evidence="4 5">C-169</strain>
    </source>
</reference>
<feature type="coiled-coil region" evidence="1">
    <location>
        <begin position="355"/>
        <end position="386"/>
    </location>
</feature>
<gene>
    <name evidence="4" type="ORF">COCSUDRAFT_47611</name>
</gene>
<protein>
    <recommendedName>
        <fullName evidence="6">Transmembrane protein</fullName>
    </recommendedName>
</protein>
<accession>I0YW18</accession>
<dbReference type="Proteomes" id="UP000007264">
    <property type="component" value="Unassembled WGS sequence"/>
</dbReference>